<dbReference type="InterPro" id="IPR037215">
    <property type="entry name" value="GUN4-like_sf"/>
</dbReference>
<reference evidence="1" key="1">
    <citation type="submission" date="2024-07" db="EMBL/GenBank/DDBJ databases">
        <authorList>
            <person name="Kim Y.J."/>
            <person name="Jeong J.Y."/>
        </authorList>
    </citation>
    <scope>NUCLEOTIDE SEQUENCE</scope>
    <source>
        <strain evidence="1">GIHE-MW2</strain>
    </source>
</reference>
<dbReference type="AlphaFoldDB" id="A0AAU8JEJ7"/>
<dbReference type="SUPFAM" id="SSF140869">
    <property type="entry name" value="GUN4-like"/>
    <property type="match status" value="1"/>
</dbReference>
<proteinExistence type="predicted"/>
<dbReference type="EMBL" id="CP159837">
    <property type="protein sequence ID" value="XCM37169.1"/>
    <property type="molecule type" value="Genomic_DNA"/>
</dbReference>
<dbReference type="Gene3D" id="1.25.40.620">
    <property type="match status" value="1"/>
</dbReference>
<sequence length="54" mass="6281">MLKLNNAHLSALNDETNKYLILKSPMGIDYTRFQQLLSQQQWQAANEETAKKML</sequence>
<accession>A0AAU8JEJ7</accession>
<gene>
    <name evidence="1" type="ORF">ABWT76_005984</name>
</gene>
<evidence type="ECO:0000313" key="1">
    <source>
        <dbReference type="EMBL" id="XCM37169.1"/>
    </source>
</evidence>
<name>A0AAU8JEJ7_9CYAN</name>
<dbReference type="RefSeq" id="WP_354635416.1">
    <property type="nucleotide sequence ID" value="NZ_CP159837.1"/>
</dbReference>
<protein>
    <submittedName>
        <fullName evidence="1">Uncharacterized protein</fullName>
    </submittedName>
</protein>
<organism evidence="1">
    <name type="scientific">Planktothricoides raciborskii GIHE-MW2</name>
    <dbReference type="NCBI Taxonomy" id="2792601"/>
    <lineage>
        <taxon>Bacteria</taxon>
        <taxon>Bacillati</taxon>
        <taxon>Cyanobacteriota</taxon>
        <taxon>Cyanophyceae</taxon>
        <taxon>Oscillatoriophycideae</taxon>
        <taxon>Oscillatoriales</taxon>
        <taxon>Oscillatoriaceae</taxon>
        <taxon>Planktothricoides</taxon>
    </lineage>
</organism>